<dbReference type="AlphaFoldDB" id="A0A379TJK3"/>
<sequence>MQLLQPLCVIDISLATGNIFCLSGINKDHIETRSFRDLKSRQPVNACGLHGNGRNVTGFEPIGHPVKVGSETLKSSDRRGVSIRWNGDNVEFSANINASSMRMDNRHSGGFFHGNLLAHFSMNEGGDDGEITFLNGNKVTTGRIRHSP</sequence>
<protein>
    <submittedName>
        <fullName evidence="1">Uncharacterized protein</fullName>
    </submittedName>
</protein>
<evidence type="ECO:0000313" key="1">
    <source>
        <dbReference type="EMBL" id="SUG49755.1"/>
    </source>
</evidence>
<dbReference type="Proteomes" id="UP000254741">
    <property type="component" value="Unassembled WGS sequence"/>
</dbReference>
<proteinExistence type="predicted"/>
<accession>A0A379TJK3</accession>
<dbReference type="EMBL" id="UGXG01000002">
    <property type="protein sequence ID" value="SUG49755.1"/>
    <property type="molecule type" value="Genomic_DNA"/>
</dbReference>
<gene>
    <name evidence="1" type="ORF">NCTC8297_05106</name>
</gene>
<organism evidence="1 2">
    <name type="scientific">Salmonella enterica subsp. arizonae</name>
    <dbReference type="NCBI Taxonomy" id="59203"/>
    <lineage>
        <taxon>Bacteria</taxon>
        <taxon>Pseudomonadati</taxon>
        <taxon>Pseudomonadota</taxon>
        <taxon>Gammaproteobacteria</taxon>
        <taxon>Enterobacterales</taxon>
        <taxon>Enterobacteriaceae</taxon>
        <taxon>Salmonella</taxon>
    </lineage>
</organism>
<evidence type="ECO:0000313" key="2">
    <source>
        <dbReference type="Proteomes" id="UP000254741"/>
    </source>
</evidence>
<reference evidence="1 2" key="1">
    <citation type="submission" date="2018-06" db="EMBL/GenBank/DDBJ databases">
        <authorList>
            <consortium name="Pathogen Informatics"/>
            <person name="Doyle S."/>
        </authorList>
    </citation>
    <scope>NUCLEOTIDE SEQUENCE [LARGE SCALE GENOMIC DNA]</scope>
    <source>
        <strain evidence="1 2">NCTC8297</strain>
    </source>
</reference>
<name>A0A379TJK3_SALER</name>